<dbReference type="SUPFAM" id="SSF50969">
    <property type="entry name" value="YVTN repeat-like/Quinoprotein amine dehydrogenase"/>
    <property type="match status" value="1"/>
</dbReference>
<dbReference type="Gene3D" id="2.130.10.10">
    <property type="entry name" value="YVTN repeat-like/Quinoprotein amine dehydrogenase"/>
    <property type="match status" value="2"/>
</dbReference>
<evidence type="ECO:0000313" key="2">
    <source>
        <dbReference type="EMBL" id="SDC97494.1"/>
    </source>
</evidence>
<gene>
    <name evidence="2" type="ORF">SAMN05216270_101197</name>
</gene>
<dbReference type="PROSITE" id="PS50294">
    <property type="entry name" value="WD_REPEATS_REGION"/>
    <property type="match status" value="1"/>
</dbReference>
<dbReference type="PROSITE" id="PS00018">
    <property type="entry name" value="EF_HAND_1"/>
    <property type="match status" value="1"/>
</dbReference>
<dbReference type="EMBL" id="FNAD01000001">
    <property type="protein sequence ID" value="SDC97494.1"/>
    <property type="molecule type" value="Genomic_DNA"/>
</dbReference>
<dbReference type="Pfam" id="PF00400">
    <property type="entry name" value="WD40"/>
    <property type="match status" value="3"/>
</dbReference>
<dbReference type="AlphaFoldDB" id="A0A1G6QZS7"/>
<proteinExistence type="predicted"/>
<dbReference type="OrthoDB" id="491589at2"/>
<dbReference type="InterPro" id="IPR015943">
    <property type="entry name" value="WD40/YVTN_repeat-like_dom_sf"/>
</dbReference>
<dbReference type="STRING" id="58114.SAMN05216270_101197"/>
<dbReference type="RefSeq" id="WP_143014720.1">
    <property type="nucleotide sequence ID" value="NZ_FNAD01000001.1"/>
</dbReference>
<feature type="repeat" description="WD" evidence="1">
    <location>
        <begin position="531"/>
        <end position="572"/>
    </location>
</feature>
<keyword evidence="1" id="KW-0853">WD repeat</keyword>
<dbReference type="SMART" id="SM00320">
    <property type="entry name" value="WD40"/>
    <property type="match status" value="4"/>
</dbReference>
<dbReference type="InterPro" id="IPR001680">
    <property type="entry name" value="WD40_rpt"/>
</dbReference>
<name>A0A1G6QZS7_9ACTN</name>
<dbReference type="InterPro" id="IPR011044">
    <property type="entry name" value="Quino_amine_DH_bsu"/>
</dbReference>
<dbReference type="InterPro" id="IPR018247">
    <property type="entry name" value="EF_Hand_1_Ca_BS"/>
</dbReference>
<keyword evidence="3" id="KW-1185">Reference proteome</keyword>
<dbReference type="PROSITE" id="PS50082">
    <property type="entry name" value="WD_REPEATS_2"/>
    <property type="match status" value="1"/>
</dbReference>
<evidence type="ECO:0000256" key="1">
    <source>
        <dbReference type="PROSITE-ProRule" id="PRU00221"/>
    </source>
</evidence>
<organism evidence="2 3">
    <name type="scientific">Glycomyces harbinensis</name>
    <dbReference type="NCBI Taxonomy" id="58114"/>
    <lineage>
        <taxon>Bacteria</taxon>
        <taxon>Bacillati</taxon>
        <taxon>Actinomycetota</taxon>
        <taxon>Actinomycetes</taxon>
        <taxon>Glycomycetales</taxon>
        <taxon>Glycomycetaceae</taxon>
        <taxon>Glycomyces</taxon>
    </lineage>
</organism>
<protein>
    <submittedName>
        <fullName evidence="2">WD domain-containing protein, G-beta repeat-containing protein</fullName>
    </submittedName>
</protein>
<accession>A0A1G6QZS7</accession>
<dbReference type="PANTHER" id="PTHR19879">
    <property type="entry name" value="TRANSCRIPTION INITIATION FACTOR TFIID"/>
    <property type="match status" value="1"/>
</dbReference>
<evidence type="ECO:0000313" key="3">
    <source>
        <dbReference type="Proteomes" id="UP000198949"/>
    </source>
</evidence>
<reference evidence="3" key="1">
    <citation type="submission" date="2016-10" db="EMBL/GenBank/DDBJ databases">
        <authorList>
            <person name="Varghese N."/>
            <person name="Submissions S."/>
        </authorList>
    </citation>
    <scope>NUCLEOTIDE SEQUENCE [LARGE SCALE GENOMIC DNA]</scope>
    <source>
        <strain evidence="3">CGMCC 4.3516</strain>
    </source>
</reference>
<sequence length="603" mass="63131">MASRALVIANRQYTDPGLGEVPSATVDGEALAGVLCDPRSRCGFTTGFLNDVSRGAAARALEPFFVESGPDDLVWLHLACRAVSDERGRWHFAMGDTQSRYPGSTAIAVDLLDEWMTRCPSRRIVLTLDCLWEGGGVDLSAALDGPGRFVITAPVPTENVGGTGASPPVPRTVLTEAIVRGLRTRAADGDRDGYVSARELYDHLAAETGAELAVDTLGRTVFVAAPVDLLGPHAVRPLQPVAGAEAGPGPLAAPVRRRGLLYGGIAAGAAAVAGGGAYALTRRGGSDGKWTLEEVIEPEAALAVTVSHDGKLLAHTRSLLVDVSQGNETVLREFGTWKEIATFPTSYGAELALSPDGGLLVVGTGGEYTHEGFIEVWDTGNGTKTGEWAVEGAVAGAAFRPDGSAFATGGHGEGLVRIWDAATLELIADFDSRIWVSEERPAISMEHLAYTPDGAFIAAGAAFGDFIGIANADTFEPVAGTYVSGELRCIAFSADGSTLAAGAVTDTGDGVVMLYDCTGLDSFELNELNAFNEPTDEVWSLAFSPDGSVLAASDASGAVTLWDTAAYERIASFNVQNTYARFLRFVDNGTLLIARGRLALWTD</sequence>
<dbReference type="PANTHER" id="PTHR19879:SF9">
    <property type="entry name" value="TRANSCRIPTION INITIATION FACTOR TFIID SUBUNIT 5"/>
    <property type="match status" value="1"/>
</dbReference>
<dbReference type="Proteomes" id="UP000198949">
    <property type="component" value="Unassembled WGS sequence"/>
</dbReference>